<reference evidence="3" key="1">
    <citation type="submission" date="2011-02" db="EMBL/GenBank/DDBJ databases">
        <title>The genome of the leaf-cutting ant Acromyrmex echinatior suggests key adaptations to social evolution and fungus farming.</title>
        <authorList>
            <person name="Nygaard S."/>
            <person name="Zhang G."/>
        </authorList>
    </citation>
    <scope>NUCLEOTIDE SEQUENCE</scope>
</reference>
<dbReference type="Proteomes" id="UP000007755">
    <property type="component" value="Unassembled WGS sequence"/>
</dbReference>
<keyword evidence="4" id="KW-1185">Reference proteome</keyword>
<feature type="domain" description="DUF8207" evidence="2">
    <location>
        <begin position="96"/>
        <end position="168"/>
    </location>
</feature>
<dbReference type="InParanoid" id="F4X656"/>
<feature type="compositionally biased region" description="Basic and acidic residues" evidence="1">
    <location>
        <begin position="175"/>
        <end position="194"/>
    </location>
</feature>
<dbReference type="InterPro" id="IPR058520">
    <property type="entry name" value="DUF8207"/>
</dbReference>
<accession>F4X656</accession>
<evidence type="ECO:0000259" key="2">
    <source>
        <dbReference type="Pfam" id="PF26634"/>
    </source>
</evidence>
<organism evidence="4">
    <name type="scientific">Acromyrmex echinatior</name>
    <name type="common">Panamanian leafcutter ant</name>
    <name type="synonym">Acromyrmex octospinosus echinatior</name>
    <dbReference type="NCBI Taxonomy" id="103372"/>
    <lineage>
        <taxon>Eukaryota</taxon>
        <taxon>Metazoa</taxon>
        <taxon>Ecdysozoa</taxon>
        <taxon>Arthropoda</taxon>
        <taxon>Hexapoda</taxon>
        <taxon>Insecta</taxon>
        <taxon>Pterygota</taxon>
        <taxon>Neoptera</taxon>
        <taxon>Endopterygota</taxon>
        <taxon>Hymenoptera</taxon>
        <taxon>Apocrita</taxon>
        <taxon>Aculeata</taxon>
        <taxon>Formicoidea</taxon>
        <taxon>Formicidae</taxon>
        <taxon>Myrmicinae</taxon>
        <taxon>Acromyrmex</taxon>
    </lineage>
</organism>
<protein>
    <recommendedName>
        <fullName evidence="2">DUF8207 domain-containing protein</fullName>
    </recommendedName>
</protein>
<sequence>MNMADVREREKIAKEIEKTSESIYKKHRALKNDRIEEDMALDRHFKPIIKRRQIVDSLAMRAIKRQSRDDDAASVTKRERKKKEEEEEEREKASETKRFDVDDADNIIIDGIRYASIPGLYELISKRILDLLYTEDNMNKYKNMLLAMNAHKHKHRSQVLLLSNREYKVTEAGDSRDFGRITPSHRREEEKERPGLGVRRRLLLTDPSRAHDT</sequence>
<feature type="region of interest" description="Disordered" evidence="1">
    <location>
        <begin position="175"/>
        <end position="213"/>
    </location>
</feature>
<evidence type="ECO:0000313" key="3">
    <source>
        <dbReference type="EMBL" id="EGI58068.1"/>
    </source>
</evidence>
<dbReference type="AlphaFoldDB" id="F4X656"/>
<gene>
    <name evidence="3" type="ORF">G5I_13859</name>
</gene>
<dbReference type="Pfam" id="PF26634">
    <property type="entry name" value="DUF8207"/>
    <property type="match status" value="1"/>
</dbReference>
<evidence type="ECO:0000313" key="4">
    <source>
        <dbReference type="Proteomes" id="UP000007755"/>
    </source>
</evidence>
<feature type="region of interest" description="Disordered" evidence="1">
    <location>
        <begin position="66"/>
        <end position="96"/>
    </location>
</feature>
<evidence type="ECO:0000256" key="1">
    <source>
        <dbReference type="SAM" id="MobiDB-lite"/>
    </source>
</evidence>
<name>F4X656_ACREC</name>
<proteinExistence type="predicted"/>
<dbReference type="EMBL" id="GL888775">
    <property type="protein sequence ID" value="EGI58068.1"/>
    <property type="molecule type" value="Genomic_DNA"/>
</dbReference>